<reference evidence="3 4" key="1">
    <citation type="submission" date="2018-04" db="EMBL/GenBank/DDBJ databases">
        <title>Pelagivirga bohaiensis gen. nov., sp. nov., a bacterium isolated from the Bohai Sea.</title>
        <authorList>
            <person name="Ji X."/>
        </authorList>
    </citation>
    <scope>NUCLEOTIDE SEQUENCE [LARGE SCALE GENOMIC DNA]</scope>
    <source>
        <strain evidence="3 4">BH-SD19</strain>
    </source>
</reference>
<dbReference type="RefSeq" id="WP_119851599.1">
    <property type="nucleotide sequence ID" value="NZ_QCYH01000057.1"/>
</dbReference>
<evidence type="ECO:0000256" key="1">
    <source>
        <dbReference type="SAM" id="MobiDB-lite"/>
    </source>
</evidence>
<dbReference type="OrthoDB" id="9809379at2"/>
<keyword evidence="4" id="KW-1185">Reference proteome</keyword>
<dbReference type="GO" id="GO:0004176">
    <property type="term" value="F:ATP-dependent peptidase activity"/>
    <property type="evidence" value="ECO:0007669"/>
    <property type="project" value="TreeGrafter"/>
</dbReference>
<dbReference type="InterPro" id="IPR003593">
    <property type="entry name" value="AAA+_ATPase"/>
</dbReference>
<proteinExistence type="predicted"/>
<feature type="domain" description="AAA+ ATPase" evidence="2">
    <location>
        <begin position="340"/>
        <end position="460"/>
    </location>
</feature>
<dbReference type="AlphaFoldDB" id="A0A2T7G1W5"/>
<sequence>MTYTKPDWAPLAATALIRLRDEYLRYTDDLRFDGSRPWQRRERPGRTERKMSDRNSGPLDWLAASPTATQIPLHDQLEVLDAGGDPLAFDSDERSRPAVHVPANDLAFLFRLCATLRTPDRVAAIMKANAVTVIETGEDVDLSDVHLMLAATILPEDAQVVQALKLGDPKRAPDLCVIEIGPDDRKKVRSTQEATEALIRGLEAPCPVLTVTEDRAAIPDDIRCALPEPLRLASLSRDVVMAIIAAHGSATGKIDPRVFDALPIDVELARLSDASLMLALRADTPKAIAARLADLVVTPATHHPLSLDDIEGYGDAEAIARRMVSDLQAWSAGDVAWHDVQRSVLFYGPPGTGKSHLATAMAGSAGATLVRGSFAEWQAKGHLGDMLRAMRESFAEAAAAAPAILVIDEIDAVGDRGDPERHNTNYRTQVINAFLLALDGLAENEGVMLVCTTNYLDRIDAA</sequence>
<comment type="caution">
    <text evidence="3">The sequence shown here is derived from an EMBL/GenBank/DDBJ whole genome shotgun (WGS) entry which is preliminary data.</text>
</comment>
<dbReference type="GO" id="GO:0005524">
    <property type="term" value="F:ATP binding"/>
    <property type="evidence" value="ECO:0007669"/>
    <property type="project" value="InterPro"/>
</dbReference>
<protein>
    <submittedName>
        <fullName evidence="3">AAA family ATPase</fullName>
    </submittedName>
</protein>
<dbReference type="PANTHER" id="PTHR23076">
    <property type="entry name" value="METALLOPROTEASE M41 FTSH"/>
    <property type="match status" value="1"/>
</dbReference>
<dbReference type="PANTHER" id="PTHR23076:SF97">
    <property type="entry name" value="ATP-DEPENDENT ZINC METALLOPROTEASE YME1L1"/>
    <property type="match status" value="1"/>
</dbReference>
<dbReference type="SUPFAM" id="SSF52540">
    <property type="entry name" value="P-loop containing nucleoside triphosphate hydrolases"/>
    <property type="match status" value="1"/>
</dbReference>
<dbReference type="GO" id="GO:0005886">
    <property type="term" value="C:plasma membrane"/>
    <property type="evidence" value="ECO:0007669"/>
    <property type="project" value="TreeGrafter"/>
</dbReference>
<name>A0A2T7G1W5_9RHOB</name>
<accession>A0A2T7G1W5</accession>
<dbReference type="GO" id="GO:0030163">
    <property type="term" value="P:protein catabolic process"/>
    <property type="evidence" value="ECO:0007669"/>
    <property type="project" value="TreeGrafter"/>
</dbReference>
<feature type="compositionally biased region" description="Basic and acidic residues" evidence="1">
    <location>
        <begin position="35"/>
        <end position="53"/>
    </location>
</feature>
<gene>
    <name evidence="3" type="ORF">DC366_19425</name>
</gene>
<feature type="region of interest" description="Disordered" evidence="1">
    <location>
        <begin position="35"/>
        <end position="59"/>
    </location>
</feature>
<dbReference type="InterPro" id="IPR003959">
    <property type="entry name" value="ATPase_AAA_core"/>
</dbReference>
<dbReference type="GO" id="GO:0006508">
    <property type="term" value="P:proteolysis"/>
    <property type="evidence" value="ECO:0007669"/>
    <property type="project" value="TreeGrafter"/>
</dbReference>
<evidence type="ECO:0000313" key="4">
    <source>
        <dbReference type="Proteomes" id="UP000244446"/>
    </source>
</evidence>
<feature type="non-terminal residue" evidence="3">
    <location>
        <position position="462"/>
    </location>
</feature>
<dbReference type="SMART" id="SM00382">
    <property type="entry name" value="AAA"/>
    <property type="match status" value="1"/>
</dbReference>
<dbReference type="Gene3D" id="3.40.50.300">
    <property type="entry name" value="P-loop containing nucleotide triphosphate hydrolases"/>
    <property type="match status" value="1"/>
</dbReference>
<organism evidence="3 4">
    <name type="scientific">Pelagivirga sediminicola</name>
    <dbReference type="NCBI Taxonomy" id="2170575"/>
    <lineage>
        <taxon>Bacteria</taxon>
        <taxon>Pseudomonadati</taxon>
        <taxon>Pseudomonadota</taxon>
        <taxon>Alphaproteobacteria</taxon>
        <taxon>Rhodobacterales</taxon>
        <taxon>Paracoccaceae</taxon>
        <taxon>Pelagivirga</taxon>
    </lineage>
</organism>
<dbReference type="EMBL" id="QCYH01000057">
    <property type="protein sequence ID" value="PVA08413.1"/>
    <property type="molecule type" value="Genomic_DNA"/>
</dbReference>
<dbReference type="Pfam" id="PF00004">
    <property type="entry name" value="AAA"/>
    <property type="match status" value="1"/>
</dbReference>
<evidence type="ECO:0000259" key="2">
    <source>
        <dbReference type="SMART" id="SM00382"/>
    </source>
</evidence>
<evidence type="ECO:0000313" key="3">
    <source>
        <dbReference type="EMBL" id="PVA08413.1"/>
    </source>
</evidence>
<dbReference type="Proteomes" id="UP000244446">
    <property type="component" value="Unassembled WGS sequence"/>
</dbReference>
<dbReference type="GO" id="GO:0016887">
    <property type="term" value="F:ATP hydrolysis activity"/>
    <property type="evidence" value="ECO:0007669"/>
    <property type="project" value="InterPro"/>
</dbReference>
<dbReference type="InterPro" id="IPR027417">
    <property type="entry name" value="P-loop_NTPase"/>
</dbReference>
<dbReference type="CDD" id="cd19481">
    <property type="entry name" value="RecA-like_protease"/>
    <property type="match status" value="1"/>
</dbReference>